<dbReference type="AlphaFoldDB" id="A0A8J3Q3I4"/>
<reference evidence="2" key="1">
    <citation type="submission" date="2021-01" db="EMBL/GenBank/DDBJ databases">
        <title>Whole genome shotgun sequence of Rhizocola hellebori NBRC 109834.</title>
        <authorList>
            <person name="Komaki H."/>
            <person name="Tamura T."/>
        </authorList>
    </citation>
    <scope>NUCLEOTIDE SEQUENCE</scope>
    <source>
        <strain evidence="2">NBRC 109834</strain>
    </source>
</reference>
<accession>A0A8J3Q3I4</accession>
<proteinExistence type="predicted"/>
<dbReference type="RefSeq" id="WP_203906518.1">
    <property type="nucleotide sequence ID" value="NZ_BONY01000003.1"/>
</dbReference>
<organism evidence="2 3">
    <name type="scientific">Rhizocola hellebori</name>
    <dbReference type="NCBI Taxonomy" id="1392758"/>
    <lineage>
        <taxon>Bacteria</taxon>
        <taxon>Bacillati</taxon>
        <taxon>Actinomycetota</taxon>
        <taxon>Actinomycetes</taxon>
        <taxon>Micromonosporales</taxon>
        <taxon>Micromonosporaceae</taxon>
        <taxon>Rhizocola</taxon>
    </lineage>
</organism>
<comment type="caution">
    <text evidence="2">The sequence shown here is derived from an EMBL/GenBank/DDBJ whole genome shotgun (WGS) entry which is preliminary data.</text>
</comment>
<evidence type="ECO:0000313" key="2">
    <source>
        <dbReference type="EMBL" id="GIH02570.1"/>
    </source>
</evidence>
<dbReference type="EMBL" id="BONY01000003">
    <property type="protein sequence ID" value="GIH02570.1"/>
    <property type="molecule type" value="Genomic_DNA"/>
</dbReference>
<evidence type="ECO:0000313" key="3">
    <source>
        <dbReference type="Proteomes" id="UP000612899"/>
    </source>
</evidence>
<keyword evidence="3" id="KW-1185">Reference proteome</keyword>
<feature type="domain" description="DUF397" evidence="1">
    <location>
        <begin position="7"/>
        <end position="58"/>
    </location>
</feature>
<sequence>MYTPTGNWRKASWSVAEGACVEVAPAQGGVLVRNSKDRTGPIVRFTDAEWKAFLNGVKHGEFDSLA</sequence>
<protein>
    <recommendedName>
        <fullName evidence="1">DUF397 domain-containing protein</fullName>
    </recommendedName>
</protein>
<dbReference type="Pfam" id="PF04149">
    <property type="entry name" value="DUF397"/>
    <property type="match status" value="1"/>
</dbReference>
<dbReference type="Proteomes" id="UP000612899">
    <property type="component" value="Unassembled WGS sequence"/>
</dbReference>
<evidence type="ECO:0000259" key="1">
    <source>
        <dbReference type="Pfam" id="PF04149"/>
    </source>
</evidence>
<dbReference type="InterPro" id="IPR007278">
    <property type="entry name" value="DUF397"/>
</dbReference>
<gene>
    <name evidence="2" type="ORF">Rhe02_06370</name>
</gene>
<name>A0A8J3Q3I4_9ACTN</name>